<keyword evidence="5" id="KW-0678">Repressor</keyword>
<comment type="caution">
    <text evidence="10">The sequence shown here is derived from an EMBL/GenBank/DDBJ whole genome shotgun (WGS) entry which is preliminary data.</text>
</comment>
<feature type="compositionally biased region" description="Basic and acidic residues" evidence="9">
    <location>
        <begin position="239"/>
        <end position="249"/>
    </location>
</feature>
<feature type="region of interest" description="Disordered" evidence="9">
    <location>
        <begin position="82"/>
        <end position="181"/>
    </location>
</feature>
<dbReference type="GO" id="GO:0005634">
    <property type="term" value="C:nucleus"/>
    <property type="evidence" value="ECO:0007669"/>
    <property type="project" value="UniProtKB-SubCell"/>
</dbReference>
<dbReference type="OMA" id="AIMMFVN"/>
<comment type="subcellular location">
    <subcellularLocation>
        <location evidence="2">Cytoplasm</location>
    </subcellularLocation>
    <subcellularLocation>
        <location evidence="1">Nucleus</location>
    </subcellularLocation>
</comment>
<evidence type="ECO:0000256" key="1">
    <source>
        <dbReference type="ARBA" id="ARBA00004123"/>
    </source>
</evidence>
<feature type="compositionally biased region" description="Basic and acidic residues" evidence="9">
    <location>
        <begin position="211"/>
        <end position="225"/>
    </location>
</feature>
<gene>
    <name evidence="10" type="ORF">BCR43DRAFT_486605</name>
</gene>
<dbReference type="InParanoid" id="A0A1X2HPG2"/>
<evidence type="ECO:0000256" key="4">
    <source>
        <dbReference type="ARBA" id="ARBA00022490"/>
    </source>
</evidence>
<keyword evidence="7" id="KW-0804">Transcription</keyword>
<feature type="compositionally biased region" description="Basic and acidic residues" evidence="9">
    <location>
        <begin position="168"/>
        <end position="179"/>
    </location>
</feature>
<evidence type="ECO:0000256" key="3">
    <source>
        <dbReference type="ARBA" id="ARBA00006922"/>
    </source>
</evidence>
<reference evidence="10 11" key="1">
    <citation type="submission" date="2016-07" db="EMBL/GenBank/DDBJ databases">
        <title>Pervasive Adenine N6-methylation of Active Genes in Fungi.</title>
        <authorList>
            <consortium name="DOE Joint Genome Institute"/>
            <person name="Mondo S.J."/>
            <person name="Dannebaum R.O."/>
            <person name="Kuo R.C."/>
            <person name="Labutti K."/>
            <person name="Haridas S."/>
            <person name="Kuo A."/>
            <person name="Salamov A."/>
            <person name="Ahrendt S.R."/>
            <person name="Lipzen A."/>
            <person name="Sullivan W."/>
            <person name="Andreopoulos W.B."/>
            <person name="Clum A."/>
            <person name="Lindquist E."/>
            <person name="Daum C."/>
            <person name="Ramamoorthy G.K."/>
            <person name="Gryganskyi A."/>
            <person name="Culley D."/>
            <person name="Magnuson J.K."/>
            <person name="James T.Y."/>
            <person name="O'Malley M.A."/>
            <person name="Stajich J.E."/>
            <person name="Spatafora J.W."/>
            <person name="Visel A."/>
            <person name="Grigoriev I.V."/>
        </authorList>
    </citation>
    <scope>NUCLEOTIDE SEQUENCE [LARGE SCALE GENOMIC DNA]</scope>
    <source>
        <strain evidence="10 11">NRRL 2496</strain>
    </source>
</reference>
<feature type="region of interest" description="Disordered" evidence="9">
    <location>
        <begin position="197"/>
        <end position="290"/>
    </location>
</feature>
<proteinExistence type="inferred from homology"/>
<evidence type="ECO:0000313" key="10">
    <source>
        <dbReference type="EMBL" id="ORZ01238.1"/>
    </source>
</evidence>
<dbReference type="AlphaFoldDB" id="A0A1X2HPG2"/>
<accession>A0A1X2HPG2</accession>
<feature type="compositionally biased region" description="Polar residues" evidence="9">
    <location>
        <begin position="199"/>
        <end position="208"/>
    </location>
</feature>
<keyword evidence="8" id="KW-0539">Nucleus</keyword>
<dbReference type="EMBL" id="MCGN01000002">
    <property type="protein sequence ID" value="ORZ01238.1"/>
    <property type="molecule type" value="Genomic_DNA"/>
</dbReference>
<sequence length="314" mass="35361">MSMTINQVPPNYNSPSPEDLSRHIRTLKARLGLASFKLQNGWEKNTLIDIELLWKREQRRSLETIPTPRFTQQDILEMCDRRARHKAASSRNLLPPGTRPPLGRPRKNRLARSLSSSGCQQQQQQQQQQQDQHDQHDQQEQQAQQQLSKRGRKKARKLSDDSQSTIHSQEEHPIYRPLDRGYSGNSLEALSYAIEMTEGDTSQSQPLPDTSRVEAHLSSPDDSRTHSSWSQGEDMETDNSSRVERKIADDETLNGSDSYRRSPSAPSRDDDSDESIEGPSESSPPSSPITAAAHAIMMFVNGYGQSKPASGYKA</sequence>
<evidence type="ECO:0000256" key="7">
    <source>
        <dbReference type="ARBA" id="ARBA00023163"/>
    </source>
</evidence>
<comment type="similarity">
    <text evidence="3">Belongs to the WHI5/NRM1 family.</text>
</comment>
<protein>
    <submittedName>
        <fullName evidence="10">Uncharacterized protein</fullName>
    </submittedName>
</protein>
<evidence type="ECO:0000256" key="9">
    <source>
        <dbReference type="SAM" id="MobiDB-lite"/>
    </source>
</evidence>
<keyword evidence="4" id="KW-0963">Cytoplasm</keyword>
<evidence type="ECO:0000256" key="8">
    <source>
        <dbReference type="ARBA" id="ARBA00023242"/>
    </source>
</evidence>
<organism evidence="10 11">
    <name type="scientific">Syncephalastrum racemosum</name>
    <name type="common">Filamentous fungus</name>
    <dbReference type="NCBI Taxonomy" id="13706"/>
    <lineage>
        <taxon>Eukaryota</taxon>
        <taxon>Fungi</taxon>
        <taxon>Fungi incertae sedis</taxon>
        <taxon>Mucoromycota</taxon>
        <taxon>Mucoromycotina</taxon>
        <taxon>Mucoromycetes</taxon>
        <taxon>Mucorales</taxon>
        <taxon>Syncephalastraceae</taxon>
        <taxon>Syncephalastrum</taxon>
    </lineage>
</organism>
<evidence type="ECO:0000313" key="11">
    <source>
        <dbReference type="Proteomes" id="UP000242180"/>
    </source>
</evidence>
<feature type="compositionally biased region" description="Low complexity" evidence="9">
    <location>
        <begin position="120"/>
        <end position="130"/>
    </location>
</feature>
<dbReference type="GO" id="GO:0005737">
    <property type="term" value="C:cytoplasm"/>
    <property type="evidence" value="ECO:0007669"/>
    <property type="project" value="UniProtKB-SubCell"/>
</dbReference>
<keyword evidence="6" id="KW-0805">Transcription regulation</keyword>
<name>A0A1X2HPG2_SYNRA</name>
<dbReference type="OrthoDB" id="2359117at2759"/>
<dbReference type="Proteomes" id="UP000242180">
    <property type="component" value="Unassembled WGS sequence"/>
</dbReference>
<keyword evidence="11" id="KW-1185">Reference proteome</keyword>
<evidence type="ECO:0000256" key="2">
    <source>
        <dbReference type="ARBA" id="ARBA00004496"/>
    </source>
</evidence>
<evidence type="ECO:0000256" key="6">
    <source>
        <dbReference type="ARBA" id="ARBA00023015"/>
    </source>
</evidence>
<dbReference type="InterPro" id="IPR013734">
    <property type="entry name" value="TF_Nrm1/Whi5"/>
</dbReference>
<dbReference type="Pfam" id="PF08528">
    <property type="entry name" value="Whi5"/>
    <property type="match status" value="1"/>
</dbReference>
<evidence type="ECO:0000256" key="5">
    <source>
        <dbReference type="ARBA" id="ARBA00022491"/>
    </source>
</evidence>